<reference evidence="2 3" key="1">
    <citation type="submission" date="2024-07" db="EMBL/GenBank/DDBJ databases">
        <title>Section-level genome sequencing and comparative genomics of Aspergillus sections Usti and Cavernicolus.</title>
        <authorList>
            <consortium name="Lawrence Berkeley National Laboratory"/>
            <person name="Nybo J.L."/>
            <person name="Vesth T.C."/>
            <person name="Theobald S."/>
            <person name="Frisvad J.C."/>
            <person name="Larsen T.O."/>
            <person name="Kjaerboelling I."/>
            <person name="Rothschild-Mancinelli K."/>
            <person name="Lyhne E.K."/>
            <person name="Kogle M.E."/>
            <person name="Barry K."/>
            <person name="Clum A."/>
            <person name="Na H."/>
            <person name="Ledsgaard L."/>
            <person name="Lin J."/>
            <person name="Lipzen A."/>
            <person name="Kuo A."/>
            <person name="Riley R."/>
            <person name="Mondo S."/>
            <person name="Labutti K."/>
            <person name="Haridas S."/>
            <person name="Pangalinan J."/>
            <person name="Salamov A.A."/>
            <person name="Simmons B.A."/>
            <person name="Magnuson J.K."/>
            <person name="Chen J."/>
            <person name="Drula E."/>
            <person name="Henrissat B."/>
            <person name="Wiebenga A."/>
            <person name="Lubbers R.J."/>
            <person name="Gomes A.C."/>
            <person name="Makela M.R."/>
            <person name="Stajich J."/>
            <person name="Grigoriev I.V."/>
            <person name="Mortensen U.H."/>
            <person name="De Vries R.P."/>
            <person name="Baker S.E."/>
            <person name="Andersen M.R."/>
        </authorList>
    </citation>
    <scope>NUCLEOTIDE SEQUENCE [LARGE SCALE GENOMIC DNA]</scope>
    <source>
        <strain evidence="2 3">CBS 123904</strain>
    </source>
</reference>
<sequence>MSATTTSSAAAATCTGGVSSWILPVQDAACGLPSAGNASAIMDKCCGIADVTSFNDDCGLYCLAQGQNVGDLLHCIEDAGAIPGQFFCTANQTATATAAPPSQTSDNDDDDDNNSTSTSDNDAAEPSESDNAGLRLSQPVSKTGLGVIAMLFCSALFGVAT</sequence>
<organism evidence="2 3">
    <name type="scientific">Aspergillus pseudoustus</name>
    <dbReference type="NCBI Taxonomy" id="1810923"/>
    <lineage>
        <taxon>Eukaryota</taxon>
        <taxon>Fungi</taxon>
        <taxon>Dikarya</taxon>
        <taxon>Ascomycota</taxon>
        <taxon>Pezizomycotina</taxon>
        <taxon>Eurotiomycetes</taxon>
        <taxon>Eurotiomycetidae</taxon>
        <taxon>Eurotiales</taxon>
        <taxon>Aspergillaceae</taxon>
        <taxon>Aspergillus</taxon>
        <taxon>Aspergillus subgen. Nidulantes</taxon>
    </lineage>
</organism>
<feature type="region of interest" description="Disordered" evidence="1">
    <location>
        <begin position="97"/>
        <end position="136"/>
    </location>
</feature>
<dbReference type="EMBL" id="JBFXLU010000041">
    <property type="protein sequence ID" value="KAL2849837.1"/>
    <property type="molecule type" value="Genomic_DNA"/>
</dbReference>
<name>A0ABR4KET6_9EURO</name>
<accession>A0ABR4KET6</accession>
<comment type="caution">
    <text evidence="2">The sequence shown here is derived from an EMBL/GenBank/DDBJ whole genome shotgun (WGS) entry which is preliminary data.</text>
</comment>
<evidence type="ECO:0000313" key="3">
    <source>
        <dbReference type="Proteomes" id="UP001610446"/>
    </source>
</evidence>
<keyword evidence="3" id="KW-1185">Reference proteome</keyword>
<gene>
    <name evidence="2" type="ORF">BJY01DRAFT_245775</name>
</gene>
<dbReference type="Proteomes" id="UP001610446">
    <property type="component" value="Unassembled WGS sequence"/>
</dbReference>
<protein>
    <recommendedName>
        <fullName evidence="4">Extracellular membrane protein CFEM domain-containing protein</fullName>
    </recommendedName>
</protein>
<proteinExistence type="predicted"/>
<evidence type="ECO:0000256" key="1">
    <source>
        <dbReference type="SAM" id="MobiDB-lite"/>
    </source>
</evidence>
<evidence type="ECO:0000313" key="2">
    <source>
        <dbReference type="EMBL" id="KAL2849837.1"/>
    </source>
</evidence>
<evidence type="ECO:0008006" key="4">
    <source>
        <dbReference type="Google" id="ProtNLM"/>
    </source>
</evidence>